<feature type="domain" description="CHK kinase-like" evidence="1">
    <location>
        <begin position="113"/>
        <end position="305"/>
    </location>
</feature>
<dbReference type="PANTHER" id="PTHR11012">
    <property type="entry name" value="PROTEIN KINASE-LIKE DOMAIN-CONTAINING"/>
    <property type="match status" value="1"/>
</dbReference>
<sequence length="325" mass="37779">MAEEKIARIEQLLRENNCSLVLKVNITTKDEENGTQEVLSTVAKVIPTNEYMRFAFEYSFKNEVAFYNIIVPTLQEFQRKRGMDHVADFFPKMYVSRQNLDEDNDIVDNNAVILMDNLIMSGYKNVDRMVGFDLKTTKFILKDLAAFHAIPLALKHLDPQGFEQKIKPYLVGFKRPPPPPPSKNGGKSQNPDEALIEVLEEFDEFLPLQSLLRQHLRFNEFVNNPEGLYSTICHGDMWVNNIMTKFKDGKPIKNKFVDFQMCTNNSLAKDLFFFLWSSVQQPILENSLDDLIKFYYENFIEHLNQLKCDSTPFTFDAFFGRNHIS</sequence>
<organism evidence="2 3">
    <name type="scientific">Rhamnusium bicolor</name>
    <dbReference type="NCBI Taxonomy" id="1586634"/>
    <lineage>
        <taxon>Eukaryota</taxon>
        <taxon>Metazoa</taxon>
        <taxon>Ecdysozoa</taxon>
        <taxon>Arthropoda</taxon>
        <taxon>Hexapoda</taxon>
        <taxon>Insecta</taxon>
        <taxon>Pterygota</taxon>
        <taxon>Neoptera</taxon>
        <taxon>Endopterygota</taxon>
        <taxon>Coleoptera</taxon>
        <taxon>Polyphaga</taxon>
        <taxon>Cucujiformia</taxon>
        <taxon>Chrysomeloidea</taxon>
        <taxon>Cerambycidae</taxon>
        <taxon>Lepturinae</taxon>
        <taxon>Rhagiini</taxon>
        <taxon>Rhamnusium</taxon>
    </lineage>
</organism>
<dbReference type="InterPro" id="IPR015897">
    <property type="entry name" value="CHK_kinase-like"/>
</dbReference>
<dbReference type="Proteomes" id="UP001162156">
    <property type="component" value="Unassembled WGS sequence"/>
</dbReference>
<reference evidence="2" key="1">
    <citation type="journal article" date="2023" name="Insect Mol. Biol.">
        <title>Genome sequencing provides insights into the evolution of gene families encoding plant cell wall-degrading enzymes in longhorned beetles.</title>
        <authorList>
            <person name="Shin N.R."/>
            <person name="Okamura Y."/>
            <person name="Kirsch R."/>
            <person name="Pauchet Y."/>
        </authorList>
    </citation>
    <scope>NUCLEOTIDE SEQUENCE</scope>
    <source>
        <strain evidence="2">RBIC_L_NR</strain>
    </source>
</reference>
<evidence type="ECO:0000313" key="3">
    <source>
        <dbReference type="Proteomes" id="UP001162156"/>
    </source>
</evidence>
<keyword evidence="3" id="KW-1185">Reference proteome</keyword>
<proteinExistence type="predicted"/>
<comment type="caution">
    <text evidence="2">The sequence shown here is derived from an EMBL/GenBank/DDBJ whole genome shotgun (WGS) entry which is preliminary data.</text>
</comment>
<protein>
    <recommendedName>
        <fullName evidence="1">CHK kinase-like domain-containing protein</fullName>
    </recommendedName>
</protein>
<dbReference type="EMBL" id="JANEYF010001496">
    <property type="protein sequence ID" value="KAJ8963772.1"/>
    <property type="molecule type" value="Genomic_DNA"/>
</dbReference>
<dbReference type="InterPro" id="IPR011009">
    <property type="entry name" value="Kinase-like_dom_sf"/>
</dbReference>
<dbReference type="InterPro" id="IPR004119">
    <property type="entry name" value="EcKL"/>
</dbReference>
<name>A0AAV8ZIU4_9CUCU</name>
<evidence type="ECO:0000259" key="1">
    <source>
        <dbReference type="SMART" id="SM00587"/>
    </source>
</evidence>
<dbReference type="Gene3D" id="3.90.1200.10">
    <property type="match status" value="1"/>
</dbReference>
<dbReference type="SMART" id="SM00587">
    <property type="entry name" value="CHK"/>
    <property type="match status" value="1"/>
</dbReference>
<gene>
    <name evidence="2" type="ORF">NQ314_005391</name>
</gene>
<dbReference type="PANTHER" id="PTHR11012:SF55">
    <property type="entry name" value="BHLH DOMAIN-CONTAINING PROTEIN"/>
    <property type="match status" value="1"/>
</dbReference>
<dbReference type="AlphaFoldDB" id="A0AAV8ZIU4"/>
<dbReference type="SUPFAM" id="SSF56112">
    <property type="entry name" value="Protein kinase-like (PK-like)"/>
    <property type="match status" value="1"/>
</dbReference>
<evidence type="ECO:0000313" key="2">
    <source>
        <dbReference type="EMBL" id="KAJ8963772.1"/>
    </source>
</evidence>
<accession>A0AAV8ZIU4</accession>
<dbReference type="Pfam" id="PF02958">
    <property type="entry name" value="EcKL"/>
    <property type="match status" value="1"/>
</dbReference>